<dbReference type="GO" id="GO:0006935">
    <property type="term" value="P:chemotaxis"/>
    <property type="evidence" value="ECO:0007669"/>
    <property type="project" value="UniProtKB-UniRule"/>
</dbReference>
<dbReference type="SUPFAM" id="SSF52738">
    <property type="entry name" value="Methylesterase CheB, C-terminal domain"/>
    <property type="match status" value="1"/>
</dbReference>
<keyword evidence="7" id="KW-1185">Reference proteome</keyword>
<proteinExistence type="predicted"/>
<dbReference type="GO" id="GO:0000156">
    <property type="term" value="F:phosphorelay response regulator activity"/>
    <property type="evidence" value="ECO:0007669"/>
    <property type="project" value="InterPro"/>
</dbReference>
<gene>
    <name evidence="6" type="primary">cheB</name>
    <name evidence="6" type="ORF">K239x_35570</name>
</gene>
<accession>A0A517NWS5</accession>
<dbReference type="EMBL" id="CP036526">
    <property type="protein sequence ID" value="QDT11558.1"/>
    <property type="molecule type" value="Genomic_DNA"/>
</dbReference>
<dbReference type="OrthoDB" id="9793421at2"/>
<dbReference type="InterPro" id="IPR000673">
    <property type="entry name" value="Sig_transdc_resp-reg_Me-estase"/>
</dbReference>
<keyword evidence="4" id="KW-0145">Chemotaxis</keyword>
<dbReference type="RefSeq" id="WP_145419372.1">
    <property type="nucleotide sequence ID" value="NZ_CP036526.1"/>
</dbReference>
<evidence type="ECO:0000256" key="1">
    <source>
        <dbReference type="ARBA" id="ARBA00022801"/>
    </source>
</evidence>
<evidence type="ECO:0000256" key="2">
    <source>
        <dbReference type="ARBA" id="ARBA00039140"/>
    </source>
</evidence>
<dbReference type="PANTHER" id="PTHR42872">
    <property type="entry name" value="PROTEIN-GLUTAMATE METHYLESTERASE/PROTEIN-GLUTAMINE GLUTAMINASE"/>
    <property type="match status" value="1"/>
</dbReference>
<keyword evidence="1 4" id="KW-0378">Hydrolase</keyword>
<dbReference type="PROSITE" id="PS50122">
    <property type="entry name" value="CHEB"/>
    <property type="match status" value="1"/>
</dbReference>
<evidence type="ECO:0000256" key="4">
    <source>
        <dbReference type="PROSITE-ProRule" id="PRU00050"/>
    </source>
</evidence>
<organism evidence="6 7">
    <name type="scientific">Stieleria marina</name>
    <dbReference type="NCBI Taxonomy" id="1930275"/>
    <lineage>
        <taxon>Bacteria</taxon>
        <taxon>Pseudomonadati</taxon>
        <taxon>Planctomycetota</taxon>
        <taxon>Planctomycetia</taxon>
        <taxon>Pirellulales</taxon>
        <taxon>Pirellulaceae</taxon>
        <taxon>Stieleria</taxon>
    </lineage>
</organism>
<name>A0A517NWS5_9BACT</name>
<evidence type="ECO:0000313" key="6">
    <source>
        <dbReference type="EMBL" id="QDT11558.1"/>
    </source>
</evidence>
<feature type="domain" description="CheB-type methylesterase" evidence="5">
    <location>
        <begin position="16"/>
        <end position="199"/>
    </location>
</feature>
<sequence length="208" mass="22532">MNDHDQSSDLESKQDPDNGLVVAIGASAGGFQEICLIVEQLPTQFAGTLLIATHRQPDKPNTLATILGHLARVEVDEPVDEECMECTTIYVGAPNERVEVEGEEFDVEDDRSRHARIHRIDDLFKSVAESAGKNAVGIILSGMLEDGKEGLRAIHKAGGFCMVQDPGDADFRSMPDNALDAVPIAFVGTTQAISSKLMEISIGRRCRD</sequence>
<dbReference type="EC" id="3.1.1.61" evidence="2"/>
<dbReference type="Pfam" id="PF01339">
    <property type="entry name" value="CheB_methylest"/>
    <property type="match status" value="1"/>
</dbReference>
<evidence type="ECO:0000256" key="3">
    <source>
        <dbReference type="ARBA" id="ARBA00048267"/>
    </source>
</evidence>
<dbReference type="InterPro" id="IPR035909">
    <property type="entry name" value="CheB_C"/>
</dbReference>
<feature type="active site" evidence="4">
    <location>
        <position position="54"/>
    </location>
</feature>
<dbReference type="AlphaFoldDB" id="A0A517NWS5"/>
<evidence type="ECO:0000313" key="7">
    <source>
        <dbReference type="Proteomes" id="UP000319817"/>
    </source>
</evidence>
<reference evidence="6 7" key="1">
    <citation type="submission" date="2019-02" db="EMBL/GenBank/DDBJ databases">
        <title>Deep-cultivation of Planctomycetes and their phenomic and genomic characterization uncovers novel biology.</title>
        <authorList>
            <person name="Wiegand S."/>
            <person name="Jogler M."/>
            <person name="Boedeker C."/>
            <person name="Pinto D."/>
            <person name="Vollmers J."/>
            <person name="Rivas-Marin E."/>
            <person name="Kohn T."/>
            <person name="Peeters S.H."/>
            <person name="Heuer A."/>
            <person name="Rast P."/>
            <person name="Oberbeckmann S."/>
            <person name="Bunk B."/>
            <person name="Jeske O."/>
            <person name="Meyerdierks A."/>
            <person name="Storesund J.E."/>
            <person name="Kallscheuer N."/>
            <person name="Luecker S."/>
            <person name="Lage O.M."/>
            <person name="Pohl T."/>
            <person name="Merkel B.J."/>
            <person name="Hornburger P."/>
            <person name="Mueller R.-W."/>
            <person name="Bruemmer F."/>
            <person name="Labrenz M."/>
            <person name="Spormann A.M."/>
            <person name="Op den Camp H."/>
            <person name="Overmann J."/>
            <person name="Amann R."/>
            <person name="Jetten M.S.M."/>
            <person name="Mascher T."/>
            <person name="Medema M.H."/>
            <person name="Devos D.P."/>
            <person name="Kaster A.-K."/>
            <person name="Ovreas L."/>
            <person name="Rohde M."/>
            <person name="Galperin M.Y."/>
            <person name="Jogler C."/>
        </authorList>
    </citation>
    <scope>NUCLEOTIDE SEQUENCE [LARGE SCALE GENOMIC DNA]</scope>
    <source>
        <strain evidence="6 7">K23_9</strain>
    </source>
</reference>
<dbReference type="CDD" id="cd16433">
    <property type="entry name" value="CheB"/>
    <property type="match status" value="1"/>
</dbReference>
<dbReference type="GO" id="GO:0008984">
    <property type="term" value="F:protein-glutamate methylesterase activity"/>
    <property type="evidence" value="ECO:0007669"/>
    <property type="project" value="UniProtKB-EC"/>
</dbReference>
<dbReference type="GO" id="GO:0005737">
    <property type="term" value="C:cytoplasm"/>
    <property type="evidence" value="ECO:0007669"/>
    <property type="project" value="InterPro"/>
</dbReference>
<feature type="active site" evidence="4">
    <location>
        <position position="146"/>
    </location>
</feature>
<protein>
    <recommendedName>
        <fullName evidence="2">protein-glutamate methylesterase</fullName>
        <ecNumber evidence="2">3.1.1.61</ecNumber>
    </recommendedName>
</protein>
<feature type="active site" evidence="4">
    <location>
        <position position="27"/>
    </location>
</feature>
<dbReference type="Proteomes" id="UP000319817">
    <property type="component" value="Chromosome"/>
</dbReference>
<comment type="catalytic activity">
    <reaction evidence="3">
        <text>[protein]-L-glutamate 5-O-methyl ester + H2O = L-glutamyl-[protein] + methanol + H(+)</text>
        <dbReference type="Rhea" id="RHEA:23236"/>
        <dbReference type="Rhea" id="RHEA-COMP:10208"/>
        <dbReference type="Rhea" id="RHEA-COMP:10311"/>
        <dbReference type="ChEBI" id="CHEBI:15377"/>
        <dbReference type="ChEBI" id="CHEBI:15378"/>
        <dbReference type="ChEBI" id="CHEBI:17790"/>
        <dbReference type="ChEBI" id="CHEBI:29973"/>
        <dbReference type="ChEBI" id="CHEBI:82795"/>
        <dbReference type="EC" id="3.1.1.61"/>
    </reaction>
</comment>
<evidence type="ECO:0000259" key="5">
    <source>
        <dbReference type="PROSITE" id="PS50122"/>
    </source>
</evidence>
<dbReference type="PANTHER" id="PTHR42872:SF6">
    <property type="entry name" value="PROTEIN-GLUTAMATE METHYLESTERASE_PROTEIN-GLUTAMINE GLUTAMINASE"/>
    <property type="match status" value="1"/>
</dbReference>
<dbReference type="Gene3D" id="3.40.50.180">
    <property type="entry name" value="Methylesterase CheB, C-terminal domain"/>
    <property type="match status" value="1"/>
</dbReference>